<dbReference type="EMBL" id="JACDQQ010000916">
    <property type="protein sequence ID" value="MBA0085224.1"/>
    <property type="molecule type" value="Genomic_DNA"/>
</dbReference>
<keyword evidence="2" id="KW-0732">Signal</keyword>
<feature type="region of interest" description="Disordered" evidence="1">
    <location>
        <begin position="25"/>
        <end position="54"/>
    </location>
</feature>
<sequence>MARVASAAVLFGSALAFTFVPLTATSRPPQEQNTPPSEATDDIPAYHAEAPKGDLPETVNPERFSNLLVQNAYAIAAKIKKTLYQQPCYCHCDRSKGHTSLLDCFASEHGSGCGTCIYEDLYSYEQLHKGKTAAQIRRGIIKGEWKSVDATKYTEPLK</sequence>
<gene>
    <name evidence="3" type="ORF">HRJ53_09520</name>
</gene>
<organism evidence="3 4">
    <name type="scientific">Candidatus Acidiferrum panamense</name>
    <dbReference type="NCBI Taxonomy" id="2741543"/>
    <lineage>
        <taxon>Bacteria</taxon>
        <taxon>Pseudomonadati</taxon>
        <taxon>Acidobacteriota</taxon>
        <taxon>Terriglobia</taxon>
        <taxon>Candidatus Acidiferrales</taxon>
        <taxon>Candidatus Acidiferrum</taxon>
    </lineage>
</organism>
<dbReference type="NCBIfam" id="NF041379">
    <property type="entry name" value="OS_HP4_CYCXC"/>
    <property type="match status" value="1"/>
</dbReference>
<dbReference type="Pfam" id="PF13798">
    <property type="entry name" value="PCYCGC"/>
    <property type="match status" value="1"/>
</dbReference>
<accession>A0A7V8NPP2</accession>
<protein>
    <submittedName>
        <fullName evidence="3">Uncharacterized protein</fullName>
    </submittedName>
</protein>
<reference evidence="3" key="1">
    <citation type="submission" date="2020-06" db="EMBL/GenBank/DDBJ databases">
        <title>Legume-microbial interactions unlock mineral nutrients during tropical forest succession.</title>
        <authorList>
            <person name="Epihov D.Z."/>
        </authorList>
    </citation>
    <scope>NUCLEOTIDE SEQUENCE [LARGE SCALE GENOMIC DNA]</scope>
    <source>
        <strain evidence="3">Pan2503</strain>
    </source>
</reference>
<feature type="compositionally biased region" description="Polar residues" evidence="1">
    <location>
        <begin position="25"/>
        <end position="37"/>
    </location>
</feature>
<comment type="caution">
    <text evidence="3">The sequence shown here is derived from an EMBL/GenBank/DDBJ whole genome shotgun (WGS) entry which is preliminary data.</text>
</comment>
<evidence type="ECO:0000256" key="2">
    <source>
        <dbReference type="SAM" id="SignalP"/>
    </source>
</evidence>
<feature type="chain" id="PRO_5031561681" evidence="2">
    <location>
        <begin position="17"/>
        <end position="158"/>
    </location>
</feature>
<feature type="signal peptide" evidence="2">
    <location>
        <begin position="1"/>
        <end position="16"/>
    </location>
</feature>
<proteinExistence type="predicted"/>
<keyword evidence="4" id="KW-1185">Reference proteome</keyword>
<dbReference type="AlphaFoldDB" id="A0A7V8NPP2"/>
<dbReference type="Proteomes" id="UP000567293">
    <property type="component" value="Unassembled WGS sequence"/>
</dbReference>
<dbReference type="InterPro" id="IPR025673">
    <property type="entry name" value="PCYCGC"/>
</dbReference>
<name>A0A7V8NPP2_9BACT</name>
<evidence type="ECO:0000313" key="3">
    <source>
        <dbReference type="EMBL" id="MBA0085224.1"/>
    </source>
</evidence>
<evidence type="ECO:0000256" key="1">
    <source>
        <dbReference type="SAM" id="MobiDB-lite"/>
    </source>
</evidence>
<evidence type="ECO:0000313" key="4">
    <source>
        <dbReference type="Proteomes" id="UP000567293"/>
    </source>
</evidence>